<accession>A0AA35TSR9</accession>
<dbReference type="EMBL" id="CASHTH010004084">
    <property type="protein sequence ID" value="CAI8053282.1"/>
    <property type="molecule type" value="Genomic_DNA"/>
</dbReference>
<evidence type="ECO:0000313" key="1">
    <source>
        <dbReference type="EMBL" id="CAI8053282.1"/>
    </source>
</evidence>
<sequence length="43" mass="5124">MSMTHVPKEYDSELTCFYYDNHRTPSLVIRPVKVEVVFPKPRI</sequence>
<name>A0AA35TSR9_GEOBA</name>
<comment type="caution">
    <text evidence="1">The sequence shown here is derived from an EMBL/GenBank/DDBJ whole genome shotgun (WGS) entry which is preliminary data.</text>
</comment>
<dbReference type="Proteomes" id="UP001174909">
    <property type="component" value="Unassembled WGS sequence"/>
</dbReference>
<feature type="non-terminal residue" evidence="1">
    <location>
        <position position="43"/>
    </location>
</feature>
<gene>
    <name evidence="1" type="ORF">GBAR_LOCUS29143</name>
</gene>
<protein>
    <submittedName>
        <fullName evidence="1">Uncharacterized protein</fullName>
    </submittedName>
</protein>
<dbReference type="AlphaFoldDB" id="A0AA35TSR9"/>
<proteinExistence type="predicted"/>
<keyword evidence="2" id="KW-1185">Reference proteome</keyword>
<reference evidence="1" key="1">
    <citation type="submission" date="2023-03" db="EMBL/GenBank/DDBJ databases">
        <authorList>
            <person name="Steffen K."/>
            <person name="Cardenas P."/>
        </authorList>
    </citation>
    <scope>NUCLEOTIDE SEQUENCE</scope>
</reference>
<organism evidence="1 2">
    <name type="scientific">Geodia barretti</name>
    <name type="common">Barrett's horny sponge</name>
    <dbReference type="NCBI Taxonomy" id="519541"/>
    <lineage>
        <taxon>Eukaryota</taxon>
        <taxon>Metazoa</taxon>
        <taxon>Porifera</taxon>
        <taxon>Demospongiae</taxon>
        <taxon>Heteroscleromorpha</taxon>
        <taxon>Tetractinellida</taxon>
        <taxon>Astrophorina</taxon>
        <taxon>Geodiidae</taxon>
        <taxon>Geodia</taxon>
    </lineage>
</organism>
<evidence type="ECO:0000313" key="2">
    <source>
        <dbReference type="Proteomes" id="UP001174909"/>
    </source>
</evidence>